<evidence type="ECO:0000313" key="2">
    <source>
        <dbReference type="Proteomes" id="UP000054773"/>
    </source>
</evidence>
<evidence type="ECO:0000313" key="1">
    <source>
        <dbReference type="EMBL" id="KTC97868.1"/>
    </source>
</evidence>
<proteinExistence type="predicted"/>
<dbReference type="PATRIC" id="fig|448.7.peg.1781"/>
<dbReference type="EMBL" id="LNYA01000024">
    <property type="protein sequence ID" value="KTC97868.1"/>
    <property type="molecule type" value="Genomic_DNA"/>
</dbReference>
<reference evidence="1 2" key="1">
    <citation type="submission" date="2015-11" db="EMBL/GenBank/DDBJ databases">
        <title>Genomic analysis of 38 Legionella species identifies large and diverse effector repertoires.</title>
        <authorList>
            <person name="Burstein D."/>
            <person name="Amaro F."/>
            <person name="Zusman T."/>
            <person name="Lifshitz Z."/>
            <person name="Cohen O."/>
            <person name="Gilbert J.A."/>
            <person name="Pupko T."/>
            <person name="Shuman H.A."/>
            <person name="Segal G."/>
        </authorList>
    </citation>
    <scope>NUCLEOTIDE SEQUENCE [LARGE SCALE GENOMIC DNA]</scope>
    <source>
        <strain evidence="1 2">SE-32A-C8</strain>
    </source>
</reference>
<organism evidence="1 2">
    <name type="scientific">Legionella erythra</name>
    <dbReference type="NCBI Taxonomy" id="448"/>
    <lineage>
        <taxon>Bacteria</taxon>
        <taxon>Pseudomonadati</taxon>
        <taxon>Pseudomonadota</taxon>
        <taxon>Gammaproteobacteria</taxon>
        <taxon>Legionellales</taxon>
        <taxon>Legionellaceae</taxon>
        <taxon>Legionella</taxon>
    </lineage>
</organism>
<name>A0A0W0TQN5_LEGER</name>
<dbReference type="Proteomes" id="UP000054773">
    <property type="component" value="Unassembled WGS sequence"/>
</dbReference>
<sequence length="203" mass="22571">MYLPERIRLTCIKPTSNCAETPATVSEVKLIAAIVYGEASVNSTYEEKAAIANALVRKSKAYGYSTVNNFIASRKKQISSTNPPNLRVREVLCSNLEMDFPVLNEIALNALDPNGVDYSNGGCFWDGNDLKTAGTKHLHYPWGYKFTNPSHDVLNIGDTPPMNLEGDLGNYDYTLESTAGYGHTVFWKYTQEFMTATRTKPCH</sequence>
<dbReference type="STRING" id="448.Lery_1707"/>
<protein>
    <submittedName>
        <fullName evidence="1">Uncharacterized protein</fullName>
    </submittedName>
</protein>
<gene>
    <name evidence="1" type="ORF">Lery_1707</name>
</gene>
<keyword evidence="2" id="KW-1185">Reference proteome</keyword>
<accession>A0A0W0TQN5</accession>
<dbReference type="AlphaFoldDB" id="A0A0W0TQN5"/>
<comment type="caution">
    <text evidence="1">The sequence shown here is derived from an EMBL/GenBank/DDBJ whole genome shotgun (WGS) entry which is preliminary data.</text>
</comment>